<sequence length="289" mass="31649">MKKKIAKALGFKSIERRLPETATTEEVRKIVEKLNAMKDIDGILVQLPLPDQIDQKYILEAIDIEKDVDGFHSSNFGSLARAGEDLRQQKREFVVEETRNAACTPLGSIVLLERSGVDLNGKNVVVLGRSNIVGLPVALMCLHRNATVTICHSRTKDLEAKCSEADVVIAAIGRPEFVKRNMIKPGATVIDVGINFKADKSRKSGYRMCGDVDFAEVGKVAGAITPVPGGVGPMTVTMLMMNCLNNAKVRMKREAEVAKGIKSYDPAFKRKLEKSPSFAWKYGTSAQEA</sequence>
<dbReference type="PRINTS" id="PR00085">
    <property type="entry name" value="THFDHDRGNASE"/>
</dbReference>
<keyword evidence="3" id="KW-0554">One-carbon metabolism</keyword>
<dbReference type="InterPro" id="IPR000672">
    <property type="entry name" value="THF_DH/CycHdrlase"/>
</dbReference>
<feature type="domain" description="Tetrahydrofolate dehydrogenase/cyclohydrolase catalytic" evidence="8">
    <location>
        <begin position="1"/>
        <end position="69"/>
    </location>
</feature>
<dbReference type="SUPFAM" id="SSF53223">
    <property type="entry name" value="Aminoacid dehydrogenase-like, N-terminal domain"/>
    <property type="match status" value="1"/>
</dbReference>
<name>A0A7S3PFP7_9STRA</name>
<dbReference type="InterPro" id="IPR020631">
    <property type="entry name" value="THF_DH/CycHdrlase_NAD-bd_dom"/>
</dbReference>
<proteinExistence type="inferred from homology"/>
<keyword evidence="6" id="KW-0560">Oxidoreductase</keyword>
<dbReference type="Pfam" id="PF02882">
    <property type="entry name" value="THF_DHG_CYH_C"/>
    <property type="match status" value="1"/>
</dbReference>
<evidence type="ECO:0000259" key="8">
    <source>
        <dbReference type="Pfam" id="PF00763"/>
    </source>
</evidence>
<evidence type="ECO:0000256" key="1">
    <source>
        <dbReference type="ARBA" id="ARBA00004777"/>
    </source>
</evidence>
<evidence type="ECO:0000256" key="4">
    <source>
        <dbReference type="ARBA" id="ARBA00022801"/>
    </source>
</evidence>
<dbReference type="PANTHER" id="PTHR48099:SF5">
    <property type="entry name" value="C-1-TETRAHYDROFOLATE SYNTHASE, CYTOPLASMIC"/>
    <property type="match status" value="1"/>
</dbReference>
<evidence type="ECO:0000259" key="9">
    <source>
        <dbReference type="Pfam" id="PF02882"/>
    </source>
</evidence>
<dbReference type="GO" id="GO:0004488">
    <property type="term" value="F:methylenetetrahydrofolate dehydrogenase (NADP+) activity"/>
    <property type="evidence" value="ECO:0007669"/>
    <property type="project" value="InterPro"/>
</dbReference>
<evidence type="ECO:0000256" key="6">
    <source>
        <dbReference type="ARBA" id="ARBA00023002"/>
    </source>
</evidence>
<dbReference type="Pfam" id="PF00763">
    <property type="entry name" value="THF_DHG_CYH"/>
    <property type="match status" value="1"/>
</dbReference>
<dbReference type="PROSITE" id="PS00767">
    <property type="entry name" value="THF_DHG_CYH_2"/>
    <property type="match status" value="1"/>
</dbReference>
<evidence type="ECO:0000256" key="3">
    <source>
        <dbReference type="ARBA" id="ARBA00022563"/>
    </source>
</evidence>
<dbReference type="InterPro" id="IPR046346">
    <property type="entry name" value="Aminoacid_DH-like_N_sf"/>
</dbReference>
<feature type="domain" description="Tetrahydrofolate dehydrogenase/cyclohydrolase NAD(P)-binding" evidence="9">
    <location>
        <begin position="102"/>
        <end position="249"/>
    </location>
</feature>
<reference evidence="10" key="1">
    <citation type="submission" date="2021-01" db="EMBL/GenBank/DDBJ databases">
        <authorList>
            <person name="Corre E."/>
            <person name="Pelletier E."/>
            <person name="Niang G."/>
            <person name="Scheremetjew M."/>
            <person name="Finn R."/>
            <person name="Kale V."/>
            <person name="Holt S."/>
            <person name="Cochrane G."/>
            <person name="Meng A."/>
            <person name="Brown T."/>
            <person name="Cohen L."/>
        </authorList>
    </citation>
    <scope>NUCLEOTIDE SEQUENCE</scope>
    <source>
        <strain evidence="10">GSBS06</strain>
    </source>
</reference>
<dbReference type="GO" id="GO:0004477">
    <property type="term" value="F:methenyltetrahydrofolate cyclohydrolase activity"/>
    <property type="evidence" value="ECO:0007669"/>
    <property type="project" value="TreeGrafter"/>
</dbReference>
<dbReference type="InterPro" id="IPR036291">
    <property type="entry name" value="NAD(P)-bd_dom_sf"/>
</dbReference>
<dbReference type="PANTHER" id="PTHR48099">
    <property type="entry name" value="C-1-TETRAHYDROFOLATE SYNTHASE, CYTOPLASMIC-RELATED"/>
    <property type="match status" value="1"/>
</dbReference>
<organism evidence="10">
    <name type="scientific">Aplanochytrium stocchinoi</name>
    <dbReference type="NCBI Taxonomy" id="215587"/>
    <lineage>
        <taxon>Eukaryota</taxon>
        <taxon>Sar</taxon>
        <taxon>Stramenopiles</taxon>
        <taxon>Bigyra</taxon>
        <taxon>Labyrinthulomycetes</taxon>
        <taxon>Thraustochytrida</taxon>
        <taxon>Thraustochytriidae</taxon>
        <taxon>Aplanochytrium</taxon>
    </lineage>
</organism>
<protein>
    <recommendedName>
        <fullName evidence="11">Methenyltetrahydrofolate cyclohydrolase</fullName>
    </recommendedName>
</protein>
<keyword evidence="5" id="KW-0521">NADP</keyword>
<dbReference type="SUPFAM" id="SSF51735">
    <property type="entry name" value="NAD(P)-binding Rossmann-fold domains"/>
    <property type="match status" value="1"/>
</dbReference>
<accession>A0A7S3PFP7</accession>
<dbReference type="HAMAP" id="MF_01576">
    <property type="entry name" value="THF_DHG_CYH"/>
    <property type="match status" value="1"/>
</dbReference>
<dbReference type="Gene3D" id="3.40.50.10860">
    <property type="entry name" value="Leucine Dehydrogenase, chain A, domain 1"/>
    <property type="match status" value="1"/>
</dbReference>
<gene>
    <name evidence="10" type="ORF">ASTO00021_LOCUS2465</name>
</gene>
<comment type="pathway">
    <text evidence="1">One-carbon metabolism; tetrahydrofolate interconversion.</text>
</comment>
<dbReference type="GO" id="GO:0035999">
    <property type="term" value="P:tetrahydrofolate interconversion"/>
    <property type="evidence" value="ECO:0007669"/>
    <property type="project" value="TreeGrafter"/>
</dbReference>
<dbReference type="Gene3D" id="3.40.50.720">
    <property type="entry name" value="NAD(P)-binding Rossmann-like Domain"/>
    <property type="match status" value="1"/>
</dbReference>
<dbReference type="CDD" id="cd01080">
    <property type="entry name" value="NAD_bind_m-THF_DH_Cyclohyd"/>
    <property type="match status" value="1"/>
</dbReference>
<keyword evidence="7" id="KW-0511">Multifunctional enzyme</keyword>
<evidence type="ECO:0000256" key="7">
    <source>
        <dbReference type="ARBA" id="ARBA00023268"/>
    </source>
</evidence>
<dbReference type="EMBL" id="HBIN01003571">
    <property type="protein sequence ID" value="CAE0432136.1"/>
    <property type="molecule type" value="Transcribed_RNA"/>
</dbReference>
<dbReference type="InterPro" id="IPR020630">
    <property type="entry name" value="THF_DH/CycHdrlase_cat_dom"/>
</dbReference>
<dbReference type="GO" id="GO:0005829">
    <property type="term" value="C:cytosol"/>
    <property type="evidence" value="ECO:0007669"/>
    <property type="project" value="TreeGrafter"/>
</dbReference>
<dbReference type="FunFam" id="3.40.50.720:FF:000006">
    <property type="entry name" value="Bifunctional protein FolD"/>
    <property type="match status" value="1"/>
</dbReference>
<evidence type="ECO:0000313" key="10">
    <source>
        <dbReference type="EMBL" id="CAE0432136.1"/>
    </source>
</evidence>
<keyword evidence="4" id="KW-0378">Hydrolase</keyword>
<dbReference type="InterPro" id="IPR020867">
    <property type="entry name" value="THF_DH/CycHdrlase_CS"/>
</dbReference>
<evidence type="ECO:0008006" key="11">
    <source>
        <dbReference type="Google" id="ProtNLM"/>
    </source>
</evidence>
<comment type="subunit">
    <text evidence="2">Homodimer.</text>
</comment>
<evidence type="ECO:0000256" key="5">
    <source>
        <dbReference type="ARBA" id="ARBA00022857"/>
    </source>
</evidence>
<dbReference type="AlphaFoldDB" id="A0A7S3PFP7"/>
<evidence type="ECO:0000256" key="2">
    <source>
        <dbReference type="ARBA" id="ARBA00011738"/>
    </source>
</evidence>